<feature type="transmembrane region" description="Helical" evidence="1">
    <location>
        <begin position="397"/>
        <end position="415"/>
    </location>
</feature>
<evidence type="ECO:0000313" key="3">
    <source>
        <dbReference type="Proteomes" id="UP000327030"/>
    </source>
</evidence>
<accession>A0A5P6VVW6</accession>
<evidence type="ECO:0000256" key="1">
    <source>
        <dbReference type="SAM" id="Phobius"/>
    </source>
</evidence>
<feature type="transmembrane region" description="Helical" evidence="1">
    <location>
        <begin position="21"/>
        <end position="39"/>
    </location>
</feature>
<name>A0A5P6VVW6_PSEXY</name>
<dbReference type="PANTHER" id="PTHR11328:SF28">
    <property type="entry name" value="MAJOR FACILITATOR SUPERFAMILY DOMAIN-CONTAINING PROTEIN 12"/>
    <property type="match status" value="1"/>
</dbReference>
<dbReference type="Proteomes" id="UP000327030">
    <property type="component" value="Chromosome PxyII"/>
</dbReference>
<keyword evidence="1" id="KW-0812">Transmembrane</keyword>
<evidence type="ECO:0000313" key="2">
    <source>
        <dbReference type="EMBL" id="QFJ56389.1"/>
    </source>
</evidence>
<sequence>MENQINYRKAKNWQIALSQMNSANAMCFYILMTYVSYVGNAGYGIATAIMGTILTFSRILEGVLNPVIAVFVDKFNTRFGKIRIFLFGGWLIQAAAVLLLFIWGSGKGHGIILFVVMYVIYLFGYAMNNVAGQIMGPVMTNDPEQRPMVGVWATVYSYFAPMIMTILITMVILPKYQNTYSVEMLSTSCIVTVAISLVFIILACIGVSETDCPENFEDVAATNNEKVSFKDMVSLLGKNKAMQTYVISASAVKLANQVGSQSIVSTMMFGILIGNMQLSTLISVIAMLPSIVFAIIGGKYAGKHGSRKAISLWSFVSLIATVLMAVFLLTINTRTITVAVLPTIVYFVLTLAVNGTKMGVTAATTSMSADVVDYEKDRSGKFIPAVVTATYSMMDRLVSSLATVITMGCVALIGYETTMPQPNDPMTNGIKYLTVLLLYGFPIIGWIISIICMKISPLSKEKMAEIQAKGQKKQ</sequence>
<dbReference type="GO" id="GO:0008643">
    <property type="term" value="P:carbohydrate transport"/>
    <property type="evidence" value="ECO:0007669"/>
    <property type="project" value="InterPro"/>
</dbReference>
<dbReference type="GO" id="GO:0005886">
    <property type="term" value="C:plasma membrane"/>
    <property type="evidence" value="ECO:0007669"/>
    <property type="project" value="TreeGrafter"/>
</dbReference>
<feature type="transmembrane region" description="Helical" evidence="1">
    <location>
        <begin position="310"/>
        <end position="329"/>
    </location>
</feature>
<organism evidence="2 3">
    <name type="scientific">Pseudobutyrivibrio xylanivorans</name>
    <dbReference type="NCBI Taxonomy" id="185007"/>
    <lineage>
        <taxon>Bacteria</taxon>
        <taxon>Bacillati</taxon>
        <taxon>Bacillota</taxon>
        <taxon>Clostridia</taxon>
        <taxon>Lachnospirales</taxon>
        <taxon>Lachnospiraceae</taxon>
        <taxon>Pseudobutyrivibrio</taxon>
    </lineage>
</organism>
<feature type="transmembrane region" description="Helical" evidence="1">
    <location>
        <begin position="149"/>
        <end position="173"/>
    </location>
</feature>
<gene>
    <name evidence="2" type="ORF">FXF36_15860</name>
</gene>
<feature type="transmembrane region" description="Helical" evidence="1">
    <location>
        <begin position="280"/>
        <end position="298"/>
    </location>
</feature>
<feature type="transmembrane region" description="Helical" evidence="1">
    <location>
        <begin position="45"/>
        <end position="72"/>
    </location>
</feature>
<dbReference type="OrthoDB" id="9764596at2"/>
<dbReference type="InterPro" id="IPR036259">
    <property type="entry name" value="MFS_trans_sf"/>
</dbReference>
<dbReference type="RefSeq" id="WP_151626051.1">
    <property type="nucleotide sequence ID" value="NZ_CP043030.1"/>
</dbReference>
<keyword evidence="1" id="KW-1133">Transmembrane helix</keyword>
<dbReference type="GO" id="GO:0015293">
    <property type="term" value="F:symporter activity"/>
    <property type="evidence" value="ECO:0007669"/>
    <property type="project" value="InterPro"/>
</dbReference>
<dbReference type="PANTHER" id="PTHR11328">
    <property type="entry name" value="MAJOR FACILITATOR SUPERFAMILY DOMAIN-CONTAINING PROTEIN"/>
    <property type="match status" value="1"/>
</dbReference>
<feature type="transmembrane region" description="Helical" evidence="1">
    <location>
        <begin position="185"/>
        <end position="207"/>
    </location>
</feature>
<dbReference type="InterPro" id="IPR039672">
    <property type="entry name" value="MFS_2"/>
</dbReference>
<dbReference type="EMBL" id="CP043030">
    <property type="protein sequence ID" value="QFJ56389.1"/>
    <property type="molecule type" value="Genomic_DNA"/>
</dbReference>
<keyword evidence="1" id="KW-0472">Membrane</keyword>
<feature type="transmembrane region" description="Helical" evidence="1">
    <location>
        <begin position="335"/>
        <end position="353"/>
    </location>
</feature>
<dbReference type="SUPFAM" id="SSF103473">
    <property type="entry name" value="MFS general substrate transporter"/>
    <property type="match status" value="1"/>
</dbReference>
<proteinExistence type="predicted"/>
<feature type="transmembrane region" description="Helical" evidence="1">
    <location>
        <begin position="84"/>
        <end position="104"/>
    </location>
</feature>
<protein>
    <submittedName>
        <fullName evidence="2">MFS transporter</fullName>
    </submittedName>
</protein>
<reference evidence="3" key="1">
    <citation type="submission" date="2019-08" db="EMBL/GenBank/DDBJ databases">
        <title>Complete Genome Sequence of the Polysaccharide-Degrading Rumen Bacterium Pseudobutyrivibrio xylanivorans MA3014.</title>
        <authorList>
            <person name="Palevich N."/>
            <person name="Maclean P.H."/>
            <person name="Kelly W.J."/>
            <person name="Leahy S.C."/>
            <person name="Rakonjac J."/>
            <person name="Attwood G.T."/>
        </authorList>
    </citation>
    <scope>NUCLEOTIDE SEQUENCE [LARGE SCALE GENOMIC DNA]</scope>
    <source>
        <strain evidence="3">MA3014</strain>
    </source>
</reference>
<dbReference type="Gene3D" id="1.20.1250.20">
    <property type="entry name" value="MFS general substrate transporter like domains"/>
    <property type="match status" value="2"/>
</dbReference>
<dbReference type="AlphaFoldDB" id="A0A5P6VVW6"/>
<feature type="transmembrane region" description="Helical" evidence="1">
    <location>
        <begin position="110"/>
        <end position="128"/>
    </location>
</feature>
<feature type="transmembrane region" description="Helical" evidence="1">
    <location>
        <begin position="254"/>
        <end position="274"/>
    </location>
</feature>
<dbReference type="Pfam" id="PF13347">
    <property type="entry name" value="MFS_2"/>
    <property type="match status" value="1"/>
</dbReference>
<feature type="transmembrane region" description="Helical" evidence="1">
    <location>
        <begin position="435"/>
        <end position="453"/>
    </location>
</feature>
<dbReference type="KEGG" id="pxv:FXF36_15860"/>